<reference evidence="9" key="1">
    <citation type="journal article" date="2019" name="Int. J. Syst. Evol. Microbiol.">
        <title>The Global Catalogue of Microorganisms (GCM) 10K type strain sequencing project: providing services to taxonomists for standard genome sequencing and annotation.</title>
        <authorList>
            <consortium name="The Broad Institute Genomics Platform"/>
            <consortium name="The Broad Institute Genome Sequencing Center for Infectious Disease"/>
            <person name="Wu L."/>
            <person name="Ma J."/>
        </authorList>
    </citation>
    <scope>NUCLEOTIDE SEQUENCE [LARGE SCALE GENOMIC DNA]</scope>
    <source>
        <strain evidence="9">JCM 17858</strain>
    </source>
</reference>
<evidence type="ECO:0000313" key="8">
    <source>
        <dbReference type="EMBL" id="GAA4511490.1"/>
    </source>
</evidence>
<dbReference type="InterPro" id="IPR043133">
    <property type="entry name" value="GTP-CH-I_C/QueF"/>
</dbReference>
<dbReference type="SMART" id="SM00905">
    <property type="entry name" value="FolB"/>
    <property type="match status" value="1"/>
</dbReference>
<accession>A0ABP8QVW4</accession>
<keyword evidence="9" id="KW-1185">Reference proteome</keyword>
<proteinExistence type="inferred from homology"/>
<dbReference type="Pfam" id="PF02152">
    <property type="entry name" value="FolB"/>
    <property type="match status" value="1"/>
</dbReference>
<comment type="pathway">
    <text evidence="2 6">Cofactor biosynthesis; tetrahydrofolate biosynthesis; 2-amino-4-hydroxy-6-hydroxymethyl-7,8-dihydropteridine diphosphate from 7,8-dihydroneopterin triphosphate: step 3/4.</text>
</comment>
<organism evidence="8 9">
    <name type="scientific">Sphingobacterium thermophilum</name>
    <dbReference type="NCBI Taxonomy" id="768534"/>
    <lineage>
        <taxon>Bacteria</taxon>
        <taxon>Pseudomonadati</taxon>
        <taxon>Bacteroidota</taxon>
        <taxon>Sphingobacteriia</taxon>
        <taxon>Sphingobacteriales</taxon>
        <taxon>Sphingobacteriaceae</taxon>
        <taxon>Sphingobacterium</taxon>
    </lineage>
</organism>
<protein>
    <recommendedName>
        <fullName evidence="6">7,8-dihydroneopterin aldolase</fullName>
        <ecNumber evidence="6">4.1.2.25</ecNumber>
    </recommendedName>
</protein>
<keyword evidence="4 6" id="KW-0289">Folate biosynthesis</keyword>
<dbReference type="InterPro" id="IPR006156">
    <property type="entry name" value="Dihydroneopterin_aldolase"/>
</dbReference>
<keyword evidence="5 6" id="KW-0456">Lyase</keyword>
<name>A0ABP8QVW4_9SPHI</name>
<dbReference type="Proteomes" id="UP001500394">
    <property type="component" value="Unassembled WGS sequence"/>
</dbReference>
<dbReference type="NCBIfam" id="TIGR00526">
    <property type="entry name" value="folB_dom"/>
    <property type="match status" value="1"/>
</dbReference>
<comment type="caution">
    <text evidence="8">The sequence shown here is derived from an EMBL/GenBank/DDBJ whole genome shotgun (WGS) entry which is preliminary data.</text>
</comment>
<dbReference type="SUPFAM" id="SSF55620">
    <property type="entry name" value="Tetrahydrobiopterin biosynthesis enzymes-like"/>
    <property type="match status" value="1"/>
</dbReference>
<dbReference type="Gene3D" id="3.30.1130.10">
    <property type="match status" value="1"/>
</dbReference>
<comment type="similarity">
    <text evidence="3 6">Belongs to the DHNA family.</text>
</comment>
<sequence>MITQRVSLKDVRVYAPIGFYEEEQVVGNEFVVNLEVVFPFRQADMEKLENTINYEELYAVVMEVMKPKRKLLESALEDILNITLEKYPFAEEIYVALKKINPPFGGDLATSEVSLTYKKDL</sequence>
<gene>
    <name evidence="8" type="primary">folB</name>
    <name evidence="8" type="ORF">GCM10023173_04240</name>
</gene>
<evidence type="ECO:0000256" key="3">
    <source>
        <dbReference type="ARBA" id="ARBA00005708"/>
    </source>
</evidence>
<evidence type="ECO:0000256" key="6">
    <source>
        <dbReference type="RuleBase" id="RU362079"/>
    </source>
</evidence>
<comment type="function">
    <text evidence="6">Catalyzes the conversion of 7,8-dihydroneopterin to 6-hydroxymethyl-7,8-dihydropterin.</text>
</comment>
<dbReference type="RefSeq" id="WP_039053408.1">
    <property type="nucleotide sequence ID" value="NZ_BAABGR010000006.1"/>
</dbReference>
<dbReference type="PANTHER" id="PTHR42844">
    <property type="entry name" value="DIHYDRONEOPTERIN ALDOLASE 1-RELATED"/>
    <property type="match status" value="1"/>
</dbReference>
<evidence type="ECO:0000313" key="9">
    <source>
        <dbReference type="Proteomes" id="UP001500394"/>
    </source>
</evidence>
<evidence type="ECO:0000256" key="2">
    <source>
        <dbReference type="ARBA" id="ARBA00005013"/>
    </source>
</evidence>
<comment type="catalytic activity">
    <reaction evidence="1 6">
        <text>7,8-dihydroneopterin = 6-hydroxymethyl-7,8-dihydropterin + glycolaldehyde</text>
        <dbReference type="Rhea" id="RHEA:10540"/>
        <dbReference type="ChEBI" id="CHEBI:17001"/>
        <dbReference type="ChEBI" id="CHEBI:17071"/>
        <dbReference type="ChEBI" id="CHEBI:44841"/>
        <dbReference type="EC" id="4.1.2.25"/>
    </reaction>
</comment>
<dbReference type="InterPro" id="IPR006157">
    <property type="entry name" value="FolB_dom"/>
</dbReference>
<evidence type="ECO:0000256" key="5">
    <source>
        <dbReference type="ARBA" id="ARBA00023239"/>
    </source>
</evidence>
<dbReference type="PANTHER" id="PTHR42844:SF1">
    <property type="entry name" value="DIHYDRONEOPTERIN ALDOLASE 1-RELATED"/>
    <property type="match status" value="1"/>
</dbReference>
<dbReference type="EC" id="4.1.2.25" evidence="6"/>
<evidence type="ECO:0000256" key="4">
    <source>
        <dbReference type="ARBA" id="ARBA00022909"/>
    </source>
</evidence>
<dbReference type="EMBL" id="BAABGR010000006">
    <property type="protein sequence ID" value="GAA4511490.1"/>
    <property type="molecule type" value="Genomic_DNA"/>
</dbReference>
<feature type="domain" description="Dihydroneopterin aldolase/epimerase" evidence="7">
    <location>
        <begin position="6"/>
        <end position="117"/>
    </location>
</feature>
<evidence type="ECO:0000259" key="7">
    <source>
        <dbReference type="SMART" id="SM00905"/>
    </source>
</evidence>
<evidence type="ECO:0000256" key="1">
    <source>
        <dbReference type="ARBA" id="ARBA00001353"/>
    </source>
</evidence>
<dbReference type="NCBIfam" id="TIGR00525">
    <property type="entry name" value="folB"/>
    <property type="match status" value="1"/>
</dbReference>